<protein>
    <recommendedName>
        <fullName evidence="9">L,D-TPase catalytic domain-containing protein</fullName>
    </recommendedName>
</protein>
<evidence type="ECO:0000256" key="4">
    <source>
        <dbReference type="ARBA" id="ARBA00022960"/>
    </source>
</evidence>
<evidence type="ECO:0000256" key="8">
    <source>
        <dbReference type="SAM" id="MobiDB-lite"/>
    </source>
</evidence>
<evidence type="ECO:0000256" key="7">
    <source>
        <dbReference type="PROSITE-ProRule" id="PRU01373"/>
    </source>
</evidence>
<evidence type="ECO:0000259" key="9">
    <source>
        <dbReference type="PROSITE" id="PS52029"/>
    </source>
</evidence>
<feature type="compositionally biased region" description="Low complexity" evidence="8">
    <location>
        <begin position="42"/>
        <end position="71"/>
    </location>
</feature>
<dbReference type="CDD" id="cd16913">
    <property type="entry name" value="YkuD_like"/>
    <property type="match status" value="1"/>
</dbReference>
<proteinExistence type="inferred from homology"/>
<dbReference type="Pfam" id="PF03734">
    <property type="entry name" value="YkuD"/>
    <property type="match status" value="1"/>
</dbReference>
<comment type="caution">
    <text evidence="10">The sequence shown here is derived from an EMBL/GenBank/DDBJ whole genome shotgun (WGS) entry which is preliminary data.</text>
</comment>
<evidence type="ECO:0000256" key="2">
    <source>
        <dbReference type="ARBA" id="ARBA00005992"/>
    </source>
</evidence>
<name>A0ABR6NBF4_9SPHN</name>
<dbReference type="InterPro" id="IPR005490">
    <property type="entry name" value="LD_TPept_cat_dom"/>
</dbReference>
<evidence type="ECO:0000256" key="3">
    <source>
        <dbReference type="ARBA" id="ARBA00022679"/>
    </source>
</evidence>
<dbReference type="Proteomes" id="UP001138540">
    <property type="component" value="Unassembled WGS sequence"/>
</dbReference>
<evidence type="ECO:0000313" key="10">
    <source>
        <dbReference type="EMBL" id="MBB5984616.1"/>
    </source>
</evidence>
<evidence type="ECO:0000313" key="11">
    <source>
        <dbReference type="Proteomes" id="UP001138540"/>
    </source>
</evidence>
<evidence type="ECO:0000256" key="5">
    <source>
        <dbReference type="ARBA" id="ARBA00022984"/>
    </source>
</evidence>
<reference evidence="10 11" key="1">
    <citation type="submission" date="2020-08" db="EMBL/GenBank/DDBJ databases">
        <title>Exploring microbial biodiversity for novel pathways involved in the catabolism of aromatic compounds derived from lignin.</title>
        <authorList>
            <person name="Elkins J."/>
        </authorList>
    </citation>
    <scope>NUCLEOTIDE SEQUENCE [LARGE SCALE GENOMIC DNA]</scope>
    <source>
        <strain evidence="10 11">B1D3A</strain>
    </source>
</reference>
<dbReference type="InterPro" id="IPR006311">
    <property type="entry name" value="TAT_signal"/>
</dbReference>
<keyword evidence="5 7" id="KW-0573">Peptidoglycan synthesis</keyword>
<dbReference type="PROSITE" id="PS52029">
    <property type="entry name" value="LD_TPASE"/>
    <property type="match status" value="1"/>
</dbReference>
<dbReference type="SUPFAM" id="SSF141523">
    <property type="entry name" value="L,D-transpeptidase catalytic domain-like"/>
    <property type="match status" value="1"/>
</dbReference>
<dbReference type="EMBL" id="JACHKA010000001">
    <property type="protein sequence ID" value="MBB5984616.1"/>
    <property type="molecule type" value="Genomic_DNA"/>
</dbReference>
<comment type="similarity">
    <text evidence="2">Belongs to the YkuD family.</text>
</comment>
<feature type="domain" description="L,D-TPase catalytic" evidence="9">
    <location>
        <begin position="109"/>
        <end position="217"/>
    </location>
</feature>
<comment type="pathway">
    <text evidence="1 7">Cell wall biogenesis; peptidoglycan biosynthesis.</text>
</comment>
<dbReference type="PANTHER" id="PTHR30582:SF2">
    <property type="entry name" value="L,D-TRANSPEPTIDASE YCIB-RELATED"/>
    <property type="match status" value="1"/>
</dbReference>
<keyword evidence="3" id="KW-0808">Transferase</keyword>
<sequence>MKATTQRRMIRTGLALAGLLAAGVLTTSLAPMHFARADTAREAPAPAAPAVQPEAPESAPAQPVPAAEAHPASFEADDAMQLKRVLEVKRPFRHGDYVWDEEGVPPGEVIITVDLQAQTIAVFRAGYQIGAAVILYGADDKPTPLGTFPITQKKVDHVSNLYGAPMPYMMRLTNDGVAIHASEVAWGNATHGCIGVPLAFAKLVFAEAKLGTRVIVTSGKMMAVPQGAQMTQAALHSN</sequence>
<feature type="active site" description="Nucleophile" evidence="7">
    <location>
        <position position="193"/>
    </location>
</feature>
<dbReference type="Gene3D" id="2.40.440.10">
    <property type="entry name" value="L,D-transpeptidase catalytic domain-like"/>
    <property type="match status" value="1"/>
</dbReference>
<feature type="active site" description="Proton donor/acceptor" evidence="7">
    <location>
        <position position="180"/>
    </location>
</feature>
<dbReference type="PROSITE" id="PS51318">
    <property type="entry name" value="TAT"/>
    <property type="match status" value="1"/>
</dbReference>
<gene>
    <name evidence="10" type="ORF">HNP60_000590</name>
</gene>
<feature type="region of interest" description="Disordered" evidence="8">
    <location>
        <begin position="41"/>
        <end position="71"/>
    </location>
</feature>
<accession>A0ABR6NBF4</accession>
<keyword evidence="6 7" id="KW-0961">Cell wall biogenesis/degradation</keyword>
<dbReference type="RefSeq" id="WP_260394617.1">
    <property type="nucleotide sequence ID" value="NZ_JACHKA010000001.1"/>
</dbReference>
<dbReference type="InterPro" id="IPR038063">
    <property type="entry name" value="Transpep_catalytic_dom"/>
</dbReference>
<dbReference type="InterPro" id="IPR050979">
    <property type="entry name" value="LD-transpeptidase"/>
</dbReference>
<keyword evidence="11" id="KW-1185">Reference proteome</keyword>
<evidence type="ECO:0000256" key="6">
    <source>
        <dbReference type="ARBA" id="ARBA00023316"/>
    </source>
</evidence>
<keyword evidence="4 7" id="KW-0133">Cell shape</keyword>
<dbReference type="PANTHER" id="PTHR30582">
    <property type="entry name" value="L,D-TRANSPEPTIDASE"/>
    <property type="match status" value="1"/>
</dbReference>
<evidence type="ECO:0000256" key="1">
    <source>
        <dbReference type="ARBA" id="ARBA00004752"/>
    </source>
</evidence>
<organism evidence="10 11">
    <name type="scientific">Sphingobium lignivorans</name>
    <dbReference type="NCBI Taxonomy" id="2735886"/>
    <lineage>
        <taxon>Bacteria</taxon>
        <taxon>Pseudomonadati</taxon>
        <taxon>Pseudomonadota</taxon>
        <taxon>Alphaproteobacteria</taxon>
        <taxon>Sphingomonadales</taxon>
        <taxon>Sphingomonadaceae</taxon>
        <taxon>Sphingobium</taxon>
    </lineage>
</organism>